<comment type="caution">
    <text evidence="2">The sequence shown here is derived from an EMBL/GenBank/DDBJ whole genome shotgun (WGS) entry which is preliminary data.</text>
</comment>
<evidence type="ECO:0000313" key="3">
    <source>
        <dbReference type="EMBL" id="PIL30154.1"/>
    </source>
</evidence>
<protein>
    <submittedName>
        <fullName evidence="2">Uncharacterized protein</fullName>
    </submittedName>
</protein>
<feature type="region of interest" description="Disordered" evidence="1">
    <location>
        <begin position="123"/>
        <end position="197"/>
    </location>
</feature>
<dbReference type="EMBL" id="AYKW01000016">
    <property type="protein sequence ID" value="PIL30126.1"/>
    <property type="molecule type" value="Genomic_DNA"/>
</dbReference>
<proteinExistence type="predicted"/>
<evidence type="ECO:0000256" key="1">
    <source>
        <dbReference type="SAM" id="MobiDB-lite"/>
    </source>
</evidence>
<dbReference type="Proteomes" id="UP000230002">
    <property type="component" value="Unassembled WGS sequence"/>
</dbReference>
<dbReference type="AlphaFoldDB" id="A0A2G8S8M0"/>
<organism evidence="2 4">
    <name type="scientific">Ganoderma sinense ZZ0214-1</name>
    <dbReference type="NCBI Taxonomy" id="1077348"/>
    <lineage>
        <taxon>Eukaryota</taxon>
        <taxon>Fungi</taxon>
        <taxon>Dikarya</taxon>
        <taxon>Basidiomycota</taxon>
        <taxon>Agaricomycotina</taxon>
        <taxon>Agaricomycetes</taxon>
        <taxon>Polyporales</taxon>
        <taxon>Polyporaceae</taxon>
        <taxon>Ganoderma</taxon>
    </lineage>
</organism>
<evidence type="ECO:0000313" key="4">
    <source>
        <dbReference type="Proteomes" id="UP000230002"/>
    </source>
</evidence>
<gene>
    <name evidence="2" type="ORF">GSI_07703</name>
    <name evidence="3" type="ORF">GSI_07732</name>
</gene>
<evidence type="ECO:0000313" key="2">
    <source>
        <dbReference type="EMBL" id="PIL30126.1"/>
    </source>
</evidence>
<feature type="compositionally biased region" description="Basic residues" evidence="1">
    <location>
        <begin position="175"/>
        <end position="188"/>
    </location>
</feature>
<keyword evidence="4" id="KW-1185">Reference proteome</keyword>
<accession>A0A2G8S8M0</accession>
<dbReference type="OrthoDB" id="2765179at2759"/>
<name>A0A2G8S8M0_9APHY</name>
<dbReference type="EMBL" id="AYKW01000016">
    <property type="protein sequence ID" value="PIL30154.1"/>
    <property type="molecule type" value="Genomic_DNA"/>
</dbReference>
<reference evidence="2 4" key="1">
    <citation type="journal article" date="2015" name="Sci. Rep.">
        <title>Chromosome-level genome map provides insights into diverse defense mechanisms in the medicinal fungus Ganoderma sinense.</title>
        <authorList>
            <person name="Zhu Y."/>
            <person name="Xu J."/>
            <person name="Sun C."/>
            <person name="Zhou S."/>
            <person name="Xu H."/>
            <person name="Nelson D.R."/>
            <person name="Qian J."/>
            <person name="Song J."/>
            <person name="Luo H."/>
            <person name="Xiang L."/>
            <person name="Li Y."/>
            <person name="Xu Z."/>
            <person name="Ji A."/>
            <person name="Wang L."/>
            <person name="Lu S."/>
            <person name="Hayward A."/>
            <person name="Sun W."/>
            <person name="Li X."/>
            <person name="Schwartz D.C."/>
            <person name="Wang Y."/>
            <person name="Chen S."/>
        </authorList>
    </citation>
    <scope>NUCLEOTIDE SEQUENCE [LARGE SCALE GENOMIC DNA]</scope>
    <source>
        <strain evidence="2 4">ZZ0214-1</strain>
    </source>
</reference>
<sequence length="299" mass="33387">MPPVPAFGEQTPSFQTLVAAVSRSIQDDERSVPIDVIDMDPEEMSSEDERALIEALKKWKGGELRMPEVFEALSKTNGHTETGGYGSPLLVVDRLTMAAEWKTWFITNFEKLNSKVDLTPTTQQRVSAGGTPATAFGGNGTSRNRPGAKRQPSRSSATRRMDEHPRSRSAPRAASARRRSRHVIKKSGPKTTSKWTRVLSRAGEHPCPVTPEDLRAMAQYLFEKGDDDPDTLRRYNSARWREFAARPENHKRTLDGWACIPRLHPKHAAEIERYLKGFQKDADTAKSMMAVEASSSSPQ</sequence>